<evidence type="ECO:0000313" key="7">
    <source>
        <dbReference type="EMBL" id="MEE8658436.1"/>
    </source>
</evidence>
<sequence length="488" mass="53034">MTTLPLAPDPKLYNDDLAPVPHDRRPWNWLNLATIWMGMVHNIVVYEAAAGLMALGFSAVECLEVVAVAYAVLFIAMCLNAVSGTRYGLPFCVLIRSAFGPVGAQLPVLLRGFCAIFWFSVQAYAASQAVDAIMMTVWPAWQTLSITWLGMTMHGWCALALIWALHGWIMNHGIQSIGRFELVAGPLVIIMGAGAALWGLSVGHGIGPLFALPSHLHGWAFAGTFAGGVTGIMGMWASFAVNVPDLSRFVRSQRDQIIGQFIGLPVTALIFTPMAIVTTSATVIVFGHAIWNPVDLLLALNNTTVTLLGGATIVIATLSVNVVANIMPACYDLINLMPRRLDFHRSAYLVLILGLAFMPWLWFTQATSVFALLNIISGLLGPVTGVMLADYFVRRRQLLSLPDLYRRDGLYEGLYGWGVAAILAFIIGGFLAVIGAFVPTLALLNKLSWFVGCGVSFTLYLVFSQSGSIDKRRLLPNVPRVRHEQGNM</sequence>
<dbReference type="CDD" id="cd11485">
    <property type="entry name" value="SLC-NCS1sbd_YbbW-like"/>
    <property type="match status" value="1"/>
</dbReference>
<evidence type="ECO:0000256" key="5">
    <source>
        <dbReference type="ARBA" id="ARBA00023136"/>
    </source>
</evidence>
<feature type="transmembrane region" description="Helical" evidence="6">
    <location>
        <begin position="443"/>
        <end position="463"/>
    </location>
</feature>
<comment type="subcellular location">
    <subcellularLocation>
        <location evidence="1">Membrane</location>
        <topology evidence="1">Multi-pass membrane protein</topology>
    </subcellularLocation>
</comment>
<dbReference type="PANTHER" id="PTHR30618:SF0">
    <property type="entry name" value="PURINE-URACIL PERMEASE NCS1"/>
    <property type="match status" value="1"/>
</dbReference>
<dbReference type="RefSeq" id="WP_394819366.1">
    <property type="nucleotide sequence ID" value="NZ_JAWJZY010000002.1"/>
</dbReference>
<protein>
    <submittedName>
        <fullName evidence="7">Nitrate reductase</fullName>
    </submittedName>
</protein>
<keyword evidence="5 6" id="KW-0472">Membrane</keyword>
<comment type="caution">
    <text evidence="7">The sequence shown here is derived from an EMBL/GenBank/DDBJ whole genome shotgun (WGS) entry which is preliminary data.</text>
</comment>
<keyword evidence="4 6" id="KW-1133">Transmembrane helix</keyword>
<evidence type="ECO:0000256" key="1">
    <source>
        <dbReference type="ARBA" id="ARBA00004141"/>
    </source>
</evidence>
<dbReference type="EMBL" id="JAWJZY010000002">
    <property type="protein sequence ID" value="MEE8658436.1"/>
    <property type="molecule type" value="Genomic_DNA"/>
</dbReference>
<evidence type="ECO:0000313" key="8">
    <source>
        <dbReference type="Proteomes" id="UP001312908"/>
    </source>
</evidence>
<feature type="transmembrane region" description="Helical" evidence="6">
    <location>
        <begin position="311"/>
        <end position="334"/>
    </location>
</feature>
<dbReference type="InterPro" id="IPR045225">
    <property type="entry name" value="Uracil/uridine/allantoin_perm"/>
</dbReference>
<feature type="transmembrane region" description="Helical" evidence="6">
    <location>
        <begin position="219"/>
        <end position="241"/>
    </location>
</feature>
<evidence type="ECO:0000256" key="2">
    <source>
        <dbReference type="ARBA" id="ARBA00008974"/>
    </source>
</evidence>
<dbReference type="InterPro" id="IPR001248">
    <property type="entry name" value="Pur-cyt_permease"/>
</dbReference>
<feature type="transmembrane region" description="Helical" evidence="6">
    <location>
        <begin position="414"/>
        <end position="437"/>
    </location>
</feature>
<feature type="transmembrane region" description="Helical" evidence="6">
    <location>
        <begin position="180"/>
        <end position="199"/>
    </location>
</feature>
<dbReference type="Proteomes" id="UP001312908">
    <property type="component" value="Unassembled WGS sequence"/>
</dbReference>
<evidence type="ECO:0000256" key="6">
    <source>
        <dbReference type="SAM" id="Phobius"/>
    </source>
</evidence>
<comment type="similarity">
    <text evidence="2">Belongs to the purine-cytosine permease (2.A.39) family.</text>
</comment>
<feature type="transmembrane region" description="Helical" evidence="6">
    <location>
        <begin position="29"/>
        <end position="55"/>
    </location>
</feature>
<feature type="transmembrane region" description="Helical" evidence="6">
    <location>
        <begin position="369"/>
        <end position="393"/>
    </location>
</feature>
<accession>A0ABU7U2Y1</accession>
<reference evidence="7 8" key="1">
    <citation type="submission" date="2023-10" db="EMBL/GenBank/DDBJ databases">
        <title>Sorlinia euscelidii gen. nov., sp. nov., an acetic acid bacteria isolated from the gut of Euscelidius variegatus emitter.</title>
        <authorList>
            <person name="Michoud G."/>
            <person name="Marasco R."/>
            <person name="Seferji K."/>
            <person name="Gonella E."/>
            <person name="Garuglieri E."/>
            <person name="Alma A."/>
            <person name="Mapelli F."/>
            <person name="Borin S."/>
            <person name="Daffonchio D."/>
            <person name="Crotti E."/>
        </authorList>
    </citation>
    <scope>NUCLEOTIDE SEQUENCE [LARGE SCALE GENOMIC DNA]</scope>
    <source>
        <strain evidence="7 8">EV16P</strain>
    </source>
</reference>
<dbReference type="Pfam" id="PF02133">
    <property type="entry name" value="Transp_cyt_pur"/>
    <property type="match status" value="1"/>
</dbReference>
<keyword evidence="8" id="KW-1185">Reference proteome</keyword>
<proteinExistence type="inferred from homology"/>
<name>A0ABU7U2Y1_9PROT</name>
<evidence type="ECO:0000256" key="4">
    <source>
        <dbReference type="ARBA" id="ARBA00022989"/>
    </source>
</evidence>
<dbReference type="Gene3D" id="1.10.4160.10">
    <property type="entry name" value="Hydantoin permease"/>
    <property type="match status" value="1"/>
</dbReference>
<organism evidence="7 8">
    <name type="scientific">Sorlinia euscelidii</name>
    <dbReference type="NCBI Taxonomy" id="3081148"/>
    <lineage>
        <taxon>Bacteria</taxon>
        <taxon>Pseudomonadati</taxon>
        <taxon>Pseudomonadota</taxon>
        <taxon>Alphaproteobacteria</taxon>
        <taxon>Acetobacterales</taxon>
        <taxon>Acetobacteraceae</taxon>
        <taxon>Sorlinia</taxon>
    </lineage>
</organism>
<feature type="transmembrane region" description="Helical" evidence="6">
    <location>
        <begin position="262"/>
        <end position="291"/>
    </location>
</feature>
<evidence type="ECO:0000256" key="3">
    <source>
        <dbReference type="ARBA" id="ARBA00022692"/>
    </source>
</evidence>
<feature type="transmembrane region" description="Helical" evidence="6">
    <location>
        <begin position="67"/>
        <end position="87"/>
    </location>
</feature>
<feature type="transmembrane region" description="Helical" evidence="6">
    <location>
        <begin position="346"/>
        <end position="363"/>
    </location>
</feature>
<gene>
    <name evidence="7" type="ORF">DOFOFD_05370</name>
</gene>
<feature type="transmembrane region" description="Helical" evidence="6">
    <location>
        <begin position="146"/>
        <end position="168"/>
    </location>
</feature>
<dbReference type="PANTHER" id="PTHR30618">
    <property type="entry name" value="NCS1 FAMILY PURINE/PYRIMIDINE TRANSPORTER"/>
    <property type="match status" value="1"/>
</dbReference>
<keyword evidence="3 6" id="KW-0812">Transmembrane</keyword>